<keyword evidence="1" id="KW-0812">Transmembrane</keyword>
<dbReference type="EMBL" id="CP119311">
    <property type="protein sequence ID" value="WEK33647.1"/>
    <property type="molecule type" value="Genomic_DNA"/>
</dbReference>
<protein>
    <submittedName>
        <fullName evidence="3">Histidine kinase</fullName>
    </submittedName>
</protein>
<keyword evidence="1" id="KW-1133">Transmembrane helix</keyword>
<dbReference type="Gene3D" id="3.30.565.10">
    <property type="entry name" value="Histidine kinase-like ATPase, C-terminal domain"/>
    <property type="match status" value="1"/>
</dbReference>
<dbReference type="GO" id="GO:0000155">
    <property type="term" value="F:phosphorelay sensor kinase activity"/>
    <property type="evidence" value="ECO:0007669"/>
    <property type="project" value="InterPro"/>
</dbReference>
<keyword evidence="3" id="KW-0808">Transferase</keyword>
<feature type="transmembrane region" description="Helical" evidence="1">
    <location>
        <begin position="111"/>
        <end position="132"/>
    </location>
</feature>
<evidence type="ECO:0000259" key="2">
    <source>
        <dbReference type="Pfam" id="PF06580"/>
    </source>
</evidence>
<dbReference type="PANTHER" id="PTHR34220:SF7">
    <property type="entry name" value="SENSOR HISTIDINE KINASE YPDA"/>
    <property type="match status" value="1"/>
</dbReference>
<dbReference type="InterPro" id="IPR010559">
    <property type="entry name" value="Sig_transdc_His_kin_internal"/>
</dbReference>
<dbReference type="SUPFAM" id="SSF55874">
    <property type="entry name" value="ATPase domain of HSP90 chaperone/DNA topoisomerase II/histidine kinase"/>
    <property type="match status" value="1"/>
</dbReference>
<name>A0AAJ5WQ17_9BACT</name>
<organism evidence="3 4">
    <name type="scientific">Candidatus Pseudobacter hemicellulosilyticus</name>
    <dbReference type="NCBI Taxonomy" id="3121375"/>
    <lineage>
        <taxon>Bacteria</taxon>
        <taxon>Pseudomonadati</taxon>
        <taxon>Bacteroidota</taxon>
        <taxon>Chitinophagia</taxon>
        <taxon>Chitinophagales</taxon>
        <taxon>Chitinophagaceae</taxon>
        <taxon>Pseudobacter</taxon>
    </lineage>
</organism>
<evidence type="ECO:0000256" key="1">
    <source>
        <dbReference type="SAM" id="Phobius"/>
    </source>
</evidence>
<reference evidence="3" key="1">
    <citation type="submission" date="2023-03" db="EMBL/GenBank/DDBJ databases">
        <title>Andean soil-derived lignocellulolytic bacterial consortium as a source of novel taxa and putative plastic-active enzymes.</title>
        <authorList>
            <person name="Diaz-Garcia L."/>
            <person name="Chuvochina M."/>
            <person name="Feuerriegel G."/>
            <person name="Bunk B."/>
            <person name="Sproer C."/>
            <person name="Streit W.R."/>
            <person name="Rodriguez L.M."/>
            <person name="Overmann J."/>
            <person name="Jimenez D.J."/>
        </authorList>
    </citation>
    <scope>NUCLEOTIDE SEQUENCE</scope>
    <source>
        <strain evidence="3">MAG 7</strain>
    </source>
</reference>
<gene>
    <name evidence="3" type="ORF">P0Y53_14235</name>
</gene>
<sequence>MANNLLPKKWKEILVHCTGWAAVFGLPFLVWLYDDRFRDNPMGIRFIYMNSLTTVIWMIIFYLNAFFLTQRFLYPKKYWQLGGIYLILFFTSMGGHYLLFDWLITDRPPRLLSGIAFNLPTFVLAIAASIAYRTIVDKTRNDRLLHEKQEENLKSELSFLRSQISPHFMFNVLNNMLAMARAGSEQLEPTIHKLSSLMRYTLYESDGDKVAIAKEVDYLYSYIELQRQRIGSKVKLEVKLQEPTADLEIAPMLLIPFIENAFKHGLGHRPQSEIYIDLYCSNNTLFFSTRNTFQPGSGEVKDKTSGIGLTNVKRRLNLLYPDKHNLLITREGHWFNVSLQINLL</sequence>
<dbReference type="InterPro" id="IPR036890">
    <property type="entry name" value="HATPase_C_sf"/>
</dbReference>
<feature type="transmembrane region" description="Helical" evidence="1">
    <location>
        <begin position="79"/>
        <end position="99"/>
    </location>
</feature>
<feature type="transmembrane region" description="Helical" evidence="1">
    <location>
        <begin position="13"/>
        <end position="34"/>
    </location>
</feature>
<evidence type="ECO:0000313" key="3">
    <source>
        <dbReference type="EMBL" id="WEK33647.1"/>
    </source>
</evidence>
<feature type="transmembrane region" description="Helical" evidence="1">
    <location>
        <begin position="46"/>
        <end position="67"/>
    </location>
</feature>
<dbReference type="Proteomes" id="UP001220610">
    <property type="component" value="Chromosome"/>
</dbReference>
<keyword evidence="3" id="KW-0418">Kinase</keyword>
<dbReference type="GO" id="GO:0016020">
    <property type="term" value="C:membrane"/>
    <property type="evidence" value="ECO:0007669"/>
    <property type="project" value="InterPro"/>
</dbReference>
<evidence type="ECO:0000313" key="4">
    <source>
        <dbReference type="Proteomes" id="UP001220610"/>
    </source>
</evidence>
<dbReference type="Pfam" id="PF06580">
    <property type="entry name" value="His_kinase"/>
    <property type="match status" value="1"/>
</dbReference>
<dbReference type="InterPro" id="IPR050640">
    <property type="entry name" value="Bact_2-comp_sensor_kinase"/>
</dbReference>
<dbReference type="AlphaFoldDB" id="A0AAJ5WQ17"/>
<feature type="domain" description="Signal transduction histidine kinase internal region" evidence="2">
    <location>
        <begin position="156"/>
        <end position="233"/>
    </location>
</feature>
<proteinExistence type="predicted"/>
<dbReference type="PANTHER" id="PTHR34220">
    <property type="entry name" value="SENSOR HISTIDINE KINASE YPDA"/>
    <property type="match status" value="1"/>
</dbReference>
<keyword evidence="1" id="KW-0472">Membrane</keyword>
<accession>A0AAJ5WQ17</accession>